<evidence type="ECO:0000313" key="1">
    <source>
        <dbReference type="EMBL" id="CAH0724037.1"/>
    </source>
</evidence>
<evidence type="ECO:0000313" key="2">
    <source>
        <dbReference type="Proteomes" id="UP000838878"/>
    </source>
</evidence>
<keyword evidence="2" id="KW-1185">Reference proteome</keyword>
<dbReference type="OrthoDB" id="6938448at2759"/>
<accession>A0A8J9V2H6</accession>
<dbReference type="Proteomes" id="UP000838878">
    <property type="component" value="Chromosome 4"/>
</dbReference>
<dbReference type="AlphaFoldDB" id="A0A8J9V2H6"/>
<name>A0A8J9V2H6_9NEOP</name>
<sequence length="79" mass="8927">MPESELLLSSSYSRKRPGIEQSLGLNKKTIVEPSTANPSIQIFYLNPVYYELINAHSDSDIGPFIINVAREEPDQFSRN</sequence>
<dbReference type="EMBL" id="OV170224">
    <property type="protein sequence ID" value="CAH0724037.1"/>
    <property type="molecule type" value="Genomic_DNA"/>
</dbReference>
<reference evidence="1" key="1">
    <citation type="submission" date="2021-12" db="EMBL/GenBank/DDBJ databases">
        <authorList>
            <person name="Martin H S."/>
        </authorList>
    </citation>
    <scope>NUCLEOTIDE SEQUENCE</scope>
</reference>
<gene>
    <name evidence="1" type="ORF">BINO364_LOCUS9796</name>
</gene>
<protein>
    <submittedName>
        <fullName evidence="1">Uncharacterized protein</fullName>
    </submittedName>
</protein>
<proteinExistence type="predicted"/>
<organism evidence="1 2">
    <name type="scientific">Brenthis ino</name>
    <name type="common">lesser marbled fritillary</name>
    <dbReference type="NCBI Taxonomy" id="405034"/>
    <lineage>
        <taxon>Eukaryota</taxon>
        <taxon>Metazoa</taxon>
        <taxon>Ecdysozoa</taxon>
        <taxon>Arthropoda</taxon>
        <taxon>Hexapoda</taxon>
        <taxon>Insecta</taxon>
        <taxon>Pterygota</taxon>
        <taxon>Neoptera</taxon>
        <taxon>Endopterygota</taxon>
        <taxon>Lepidoptera</taxon>
        <taxon>Glossata</taxon>
        <taxon>Ditrysia</taxon>
        <taxon>Papilionoidea</taxon>
        <taxon>Nymphalidae</taxon>
        <taxon>Heliconiinae</taxon>
        <taxon>Argynnini</taxon>
        <taxon>Brenthis</taxon>
    </lineage>
</organism>
<feature type="non-terminal residue" evidence="1">
    <location>
        <position position="79"/>
    </location>
</feature>